<dbReference type="OrthoDB" id="3576083at2"/>
<evidence type="ECO:0000313" key="2">
    <source>
        <dbReference type="Proteomes" id="UP000320876"/>
    </source>
</evidence>
<dbReference type="AlphaFoldDB" id="A0A542DN69"/>
<keyword evidence="2" id="KW-1185">Reference proteome</keyword>
<dbReference type="Proteomes" id="UP000320876">
    <property type="component" value="Unassembled WGS sequence"/>
</dbReference>
<organism evidence="1 2">
    <name type="scientific">Amycolatopsis cihanbeyliensis</name>
    <dbReference type="NCBI Taxonomy" id="1128664"/>
    <lineage>
        <taxon>Bacteria</taxon>
        <taxon>Bacillati</taxon>
        <taxon>Actinomycetota</taxon>
        <taxon>Actinomycetes</taxon>
        <taxon>Pseudonocardiales</taxon>
        <taxon>Pseudonocardiaceae</taxon>
        <taxon>Amycolatopsis</taxon>
    </lineage>
</organism>
<accession>A0A542DN69</accession>
<gene>
    <name evidence="1" type="ORF">FB471_4229</name>
</gene>
<reference evidence="1 2" key="1">
    <citation type="submission" date="2019-06" db="EMBL/GenBank/DDBJ databases">
        <title>Sequencing the genomes of 1000 actinobacteria strains.</title>
        <authorList>
            <person name="Klenk H.-P."/>
        </authorList>
    </citation>
    <scope>NUCLEOTIDE SEQUENCE [LARGE SCALE GENOMIC DNA]</scope>
    <source>
        <strain evidence="1 2">DSM 45679</strain>
    </source>
</reference>
<proteinExistence type="predicted"/>
<sequence length="212" mass="23358">MDPDIEQSCHELLLRLAGRLPDQVLWRFRDWLGEGAMGTLARTLPKSLLKHNVDLEQPEYRLLVAGVIPHGGDWHQVSSTLGVDDVTENRYTFTSGAPDWVNSVDSVSMLVHATLRGRPDVGEVRESWRHGGATEGAGEREPKRVLLVTALSGVTRLTGELQRVLRVLGDEAPSVEVLPQRLELPDYHRAALADSRLVCVGAVETGHRLVPA</sequence>
<dbReference type="RefSeq" id="WP_142000111.1">
    <property type="nucleotide sequence ID" value="NZ_VFML01000001.1"/>
</dbReference>
<dbReference type="EMBL" id="VFML01000001">
    <property type="protein sequence ID" value="TQJ04435.1"/>
    <property type="molecule type" value="Genomic_DNA"/>
</dbReference>
<protein>
    <submittedName>
        <fullName evidence="1">Uncharacterized protein</fullName>
    </submittedName>
</protein>
<name>A0A542DN69_AMYCI</name>
<evidence type="ECO:0000313" key="1">
    <source>
        <dbReference type="EMBL" id="TQJ04435.1"/>
    </source>
</evidence>
<comment type="caution">
    <text evidence="1">The sequence shown here is derived from an EMBL/GenBank/DDBJ whole genome shotgun (WGS) entry which is preliminary data.</text>
</comment>